<evidence type="ECO:0000313" key="2">
    <source>
        <dbReference type="EMBL" id="KAF2244289.1"/>
    </source>
</evidence>
<feature type="region of interest" description="Disordered" evidence="1">
    <location>
        <begin position="36"/>
        <end position="72"/>
    </location>
</feature>
<dbReference type="Proteomes" id="UP000800094">
    <property type="component" value="Unassembled WGS sequence"/>
</dbReference>
<keyword evidence="3" id="KW-1185">Reference proteome</keyword>
<feature type="region of interest" description="Disordered" evidence="1">
    <location>
        <begin position="1"/>
        <end position="20"/>
    </location>
</feature>
<dbReference type="AlphaFoldDB" id="A0A6A6I2A3"/>
<name>A0A6A6I2A3_9PLEO</name>
<dbReference type="EMBL" id="ML987203">
    <property type="protein sequence ID" value="KAF2244289.1"/>
    <property type="molecule type" value="Genomic_DNA"/>
</dbReference>
<evidence type="ECO:0000313" key="3">
    <source>
        <dbReference type="Proteomes" id="UP000800094"/>
    </source>
</evidence>
<proteinExistence type="predicted"/>
<organism evidence="2 3">
    <name type="scientific">Trematosphaeria pertusa</name>
    <dbReference type="NCBI Taxonomy" id="390896"/>
    <lineage>
        <taxon>Eukaryota</taxon>
        <taxon>Fungi</taxon>
        <taxon>Dikarya</taxon>
        <taxon>Ascomycota</taxon>
        <taxon>Pezizomycotina</taxon>
        <taxon>Dothideomycetes</taxon>
        <taxon>Pleosporomycetidae</taxon>
        <taxon>Pleosporales</taxon>
        <taxon>Massarineae</taxon>
        <taxon>Trematosphaeriaceae</taxon>
        <taxon>Trematosphaeria</taxon>
    </lineage>
</organism>
<dbReference type="GeneID" id="54583247"/>
<feature type="compositionally biased region" description="Polar residues" evidence="1">
    <location>
        <begin position="44"/>
        <end position="72"/>
    </location>
</feature>
<protein>
    <recommendedName>
        <fullName evidence="4">Alpha/beta-hydrolase</fullName>
    </recommendedName>
</protein>
<sequence>MTDPTLDEKGNLHPRPPYHPAIQSQLQHLQPSNTLTLSSLPSLRDQTSAATVTGNRPTHHTSTSIQPPDTPHSTTISLFTRNDAALNDPPRLAILHIHGAGTVAGTRFLGMSEVLAWVVAFDVVAVSGLSTGSRPSIAFQLGWRTARLCFARCARDRRSLALMGRRYASWRGAGARC</sequence>
<gene>
    <name evidence="2" type="ORF">BU26DRAFT_522957</name>
</gene>
<evidence type="ECO:0008006" key="4">
    <source>
        <dbReference type="Google" id="ProtNLM"/>
    </source>
</evidence>
<accession>A0A6A6I2A3</accession>
<feature type="compositionally biased region" description="Basic and acidic residues" evidence="1">
    <location>
        <begin position="1"/>
        <end position="11"/>
    </location>
</feature>
<dbReference type="RefSeq" id="XP_033679293.1">
    <property type="nucleotide sequence ID" value="XM_033829917.1"/>
</dbReference>
<evidence type="ECO:0000256" key="1">
    <source>
        <dbReference type="SAM" id="MobiDB-lite"/>
    </source>
</evidence>
<reference evidence="2" key="1">
    <citation type="journal article" date="2020" name="Stud. Mycol.">
        <title>101 Dothideomycetes genomes: a test case for predicting lifestyles and emergence of pathogens.</title>
        <authorList>
            <person name="Haridas S."/>
            <person name="Albert R."/>
            <person name="Binder M."/>
            <person name="Bloem J."/>
            <person name="Labutti K."/>
            <person name="Salamov A."/>
            <person name="Andreopoulos B."/>
            <person name="Baker S."/>
            <person name="Barry K."/>
            <person name="Bills G."/>
            <person name="Bluhm B."/>
            <person name="Cannon C."/>
            <person name="Castanera R."/>
            <person name="Culley D."/>
            <person name="Daum C."/>
            <person name="Ezra D."/>
            <person name="Gonzalez J."/>
            <person name="Henrissat B."/>
            <person name="Kuo A."/>
            <person name="Liang C."/>
            <person name="Lipzen A."/>
            <person name="Lutzoni F."/>
            <person name="Magnuson J."/>
            <person name="Mondo S."/>
            <person name="Nolan M."/>
            <person name="Ohm R."/>
            <person name="Pangilinan J."/>
            <person name="Park H.-J."/>
            <person name="Ramirez L."/>
            <person name="Alfaro M."/>
            <person name="Sun H."/>
            <person name="Tritt A."/>
            <person name="Yoshinaga Y."/>
            <person name="Zwiers L.-H."/>
            <person name="Turgeon B."/>
            <person name="Goodwin S."/>
            <person name="Spatafora J."/>
            <person name="Crous P."/>
            <person name="Grigoriev I."/>
        </authorList>
    </citation>
    <scope>NUCLEOTIDE SEQUENCE</scope>
    <source>
        <strain evidence="2">CBS 122368</strain>
    </source>
</reference>